<keyword evidence="11" id="KW-0407">Ion channel</keyword>
<dbReference type="GO" id="GO:0032590">
    <property type="term" value="C:dendrite membrane"/>
    <property type="evidence" value="ECO:0007669"/>
    <property type="project" value="TreeGrafter"/>
</dbReference>
<evidence type="ECO:0000256" key="1">
    <source>
        <dbReference type="ARBA" id="ARBA00004141"/>
    </source>
</evidence>
<feature type="domain" description="BTB" evidence="14">
    <location>
        <begin position="37"/>
        <end position="137"/>
    </location>
</feature>
<evidence type="ECO:0000256" key="5">
    <source>
        <dbReference type="ARBA" id="ARBA00022826"/>
    </source>
</evidence>
<keyword evidence="7" id="KW-0630">Potassium</keyword>
<dbReference type="InterPro" id="IPR005821">
    <property type="entry name" value="Ion_trans_dom"/>
</dbReference>
<dbReference type="InterPro" id="IPR000210">
    <property type="entry name" value="BTB/POZ_dom"/>
</dbReference>
<keyword evidence="16" id="KW-1185">Reference proteome</keyword>
<dbReference type="GO" id="GO:0045211">
    <property type="term" value="C:postsynaptic membrane"/>
    <property type="evidence" value="ECO:0007669"/>
    <property type="project" value="TreeGrafter"/>
</dbReference>
<evidence type="ECO:0000256" key="4">
    <source>
        <dbReference type="ARBA" id="ARBA00022692"/>
    </source>
</evidence>
<dbReference type="InterPro" id="IPR003131">
    <property type="entry name" value="T1-type_BTB"/>
</dbReference>
<keyword evidence="9" id="KW-0406">Ion transport</keyword>
<accession>A0A8B6CMX1</accession>
<dbReference type="SMART" id="SM00225">
    <property type="entry name" value="BTB"/>
    <property type="match status" value="1"/>
</dbReference>
<name>A0A8B6CMX1_MYTGA</name>
<feature type="region of interest" description="Disordered" evidence="12">
    <location>
        <begin position="488"/>
        <end position="519"/>
    </location>
</feature>
<dbReference type="InterPro" id="IPR003974">
    <property type="entry name" value="K_chnl_volt-dep_Kv3"/>
</dbReference>
<dbReference type="InterPro" id="IPR028325">
    <property type="entry name" value="VG_K_chnl"/>
</dbReference>
<evidence type="ECO:0000256" key="8">
    <source>
        <dbReference type="ARBA" id="ARBA00022989"/>
    </source>
</evidence>
<dbReference type="PRINTS" id="PR00169">
    <property type="entry name" value="KCHANNEL"/>
</dbReference>
<dbReference type="GO" id="GO:0001508">
    <property type="term" value="P:action potential"/>
    <property type="evidence" value="ECO:0007669"/>
    <property type="project" value="TreeGrafter"/>
</dbReference>
<evidence type="ECO:0000256" key="12">
    <source>
        <dbReference type="SAM" id="MobiDB-lite"/>
    </source>
</evidence>
<evidence type="ECO:0000256" key="10">
    <source>
        <dbReference type="ARBA" id="ARBA00023136"/>
    </source>
</evidence>
<keyword evidence="5" id="KW-0631">Potassium channel</keyword>
<dbReference type="GO" id="GO:0051260">
    <property type="term" value="P:protein homooligomerization"/>
    <property type="evidence" value="ECO:0007669"/>
    <property type="project" value="InterPro"/>
</dbReference>
<dbReference type="AlphaFoldDB" id="A0A8B6CMX1"/>
<dbReference type="InterPro" id="IPR011333">
    <property type="entry name" value="SKP1/BTB/POZ_sf"/>
</dbReference>
<evidence type="ECO:0000313" key="15">
    <source>
        <dbReference type="EMBL" id="VDI06595.1"/>
    </source>
</evidence>
<dbReference type="GO" id="GO:0005251">
    <property type="term" value="F:delayed rectifier potassium channel activity"/>
    <property type="evidence" value="ECO:0007669"/>
    <property type="project" value="TreeGrafter"/>
</dbReference>
<dbReference type="InterPro" id="IPR003968">
    <property type="entry name" value="K_chnl_volt-dep_Kv"/>
</dbReference>
<feature type="transmembrane region" description="Helical" evidence="13">
    <location>
        <begin position="195"/>
        <end position="214"/>
    </location>
</feature>
<evidence type="ECO:0000256" key="6">
    <source>
        <dbReference type="ARBA" id="ARBA00022882"/>
    </source>
</evidence>
<organism evidence="15 16">
    <name type="scientific">Mytilus galloprovincialis</name>
    <name type="common">Mediterranean mussel</name>
    <dbReference type="NCBI Taxonomy" id="29158"/>
    <lineage>
        <taxon>Eukaryota</taxon>
        <taxon>Metazoa</taxon>
        <taxon>Spiralia</taxon>
        <taxon>Lophotrochozoa</taxon>
        <taxon>Mollusca</taxon>
        <taxon>Bivalvia</taxon>
        <taxon>Autobranchia</taxon>
        <taxon>Pteriomorphia</taxon>
        <taxon>Mytilida</taxon>
        <taxon>Mytiloidea</taxon>
        <taxon>Mytilidae</taxon>
        <taxon>Mytilinae</taxon>
        <taxon>Mytilus</taxon>
    </lineage>
</organism>
<comment type="caution">
    <text evidence="15">The sequence shown here is derived from an EMBL/GenBank/DDBJ whole genome shotgun (WGS) entry which is preliminary data.</text>
</comment>
<keyword evidence="10 13" id="KW-0472">Membrane</keyword>
<dbReference type="PRINTS" id="PR01498">
    <property type="entry name" value="SHAWCHANNEL"/>
</dbReference>
<dbReference type="FunFam" id="1.10.287.70:FF:000242">
    <property type="entry name" value="Potassium voltage-gated channel subfamily A member 1"/>
    <property type="match status" value="1"/>
</dbReference>
<gene>
    <name evidence="15" type="ORF">MGAL_10B091391</name>
</gene>
<feature type="transmembrane region" description="Helical" evidence="13">
    <location>
        <begin position="362"/>
        <end position="381"/>
    </location>
</feature>
<feature type="region of interest" description="Disordered" evidence="12">
    <location>
        <begin position="1"/>
        <end position="20"/>
    </location>
</feature>
<evidence type="ECO:0000313" key="16">
    <source>
        <dbReference type="Proteomes" id="UP000596742"/>
    </source>
</evidence>
<dbReference type="Proteomes" id="UP000596742">
    <property type="component" value="Unassembled WGS sequence"/>
</dbReference>
<evidence type="ECO:0000256" key="2">
    <source>
        <dbReference type="ARBA" id="ARBA00022448"/>
    </source>
</evidence>
<dbReference type="OrthoDB" id="296522at2759"/>
<feature type="transmembrane region" description="Helical" evidence="13">
    <location>
        <begin position="321"/>
        <end position="342"/>
    </location>
</feature>
<dbReference type="GO" id="GO:0032809">
    <property type="term" value="C:neuronal cell body membrane"/>
    <property type="evidence" value="ECO:0007669"/>
    <property type="project" value="TreeGrafter"/>
</dbReference>
<dbReference type="Gene3D" id="3.30.710.10">
    <property type="entry name" value="Potassium Channel Kv1.1, Chain A"/>
    <property type="match status" value="1"/>
</dbReference>
<evidence type="ECO:0000256" key="13">
    <source>
        <dbReference type="SAM" id="Phobius"/>
    </source>
</evidence>
<dbReference type="Gene3D" id="1.10.287.70">
    <property type="match status" value="1"/>
</dbReference>
<keyword evidence="2" id="KW-0813">Transport</keyword>
<dbReference type="SUPFAM" id="SSF81324">
    <property type="entry name" value="Voltage-gated potassium channels"/>
    <property type="match status" value="1"/>
</dbReference>
<dbReference type="Pfam" id="PF02214">
    <property type="entry name" value="BTB_2"/>
    <property type="match status" value="1"/>
</dbReference>
<keyword evidence="3" id="KW-0633">Potassium transport</keyword>
<dbReference type="CDD" id="cd18317">
    <property type="entry name" value="BTB_POZ_Kv"/>
    <property type="match status" value="1"/>
</dbReference>
<keyword evidence="6" id="KW-0851">Voltage-gated channel</keyword>
<feature type="transmembrane region" description="Helical" evidence="13">
    <location>
        <begin position="393"/>
        <end position="411"/>
    </location>
</feature>
<evidence type="ECO:0000259" key="14">
    <source>
        <dbReference type="SMART" id="SM00225"/>
    </source>
</evidence>
<dbReference type="SUPFAM" id="SSF54695">
    <property type="entry name" value="POZ domain"/>
    <property type="match status" value="1"/>
</dbReference>
<keyword evidence="8 13" id="KW-1133">Transmembrane helix</keyword>
<sequence>MAHYSMASHTRPPPGKSMGWKDLIKKITQNTKEEKSNTIIINVGGEVFKTSKDHFKRFPKTRLADLDATSGTYEESTNSYFFDRNPVLFHYILDYYKSGELHIPHNVCYRLVESELSYWQIEYSEMTDCCKKMVEEHFDEYACEESLQQELKIQPKIYSSQSKHATDYISNWRIRTWEFLDDQCSSNKATKIWHAVYMILVMISILSFFCATLSECRVSLDESIYRFGSTTNKTQEITTDEIPKIKKLLNTVPHPVLQIIELACLIFFTVEFVFRFVVCPWKLRLLKNITTLIDILYILPAWTVLFVEVTHGTFWHTKNGVTLFIVIEAIEIFRVLRIFRFIKHHQGLRILYLAIKSSMPELSLLLAFVVFNTTIFASFIYCAEAFTPDNFDSAFHGMWWALITMTTVGYGDMYPKSWLGYIVGSLCAVLGIIMIQMPVPIIVSNFHAYYRLRFSNDIDEKKEDTSNVELPNPVLPFEDVYNSQISIPGPSGKSSEVSASPTESRSSSPEPPPRNRMWLPPINKVSVVVDSKHALETDIEECL</sequence>
<feature type="compositionally biased region" description="Low complexity" evidence="12">
    <location>
        <begin position="494"/>
        <end position="508"/>
    </location>
</feature>
<keyword evidence="4 13" id="KW-0812">Transmembrane</keyword>
<evidence type="ECO:0000256" key="3">
    <source>
        <dbReference type="ARBA" id="ARBA00022538"/>
    </source>
</evidence>
<reference evidence="15" key="1">
    <citation type="submission" date="2018-11" db="EMBL/GenBank/DDBJ databases">
        <authorList>
            <person name="Alioto T."/>
            <person name="Alioto T."/>
        </authorList>
    </citation>
    <scope>NUCLEOTIDE SEQUENCE</scope>
</reference>
<dbReference type="PANTHER" id="PTHR11537:SF252">
    <property type="entry name" value="POTASSIUM VOLTAGE-GATED CHANNEL PROTEIN SHAW"/>
    <property type="match status" value="1"/>
</dbReference>
<dbReference type="Gene3D" id="1.20.120.350">
    <property type="entry name" value="Voltage-gated potassium channels. Chain C"/>
    <property type="match status" value="1"/>
</dbReference>
<feature type="transmembrane region" description="Helical" evidence="13">
    <location>
        <begin position="256"/>
        <end position="277"/>
    </location>
</feature>
<comment type="subcellular location">
    <subcellularLocation>
        <location evidence="1">Membrane</location>
        <topology evidence="1">Multi-pass membrane protein</topology>
    </subcellularLocation>
</comment>
<dbReference type="Pfam" id="PF00520">
    <property type="entry name" value="Ion_trans"/>
    <property type="match status" value="1"/>
</dbReference>
<dbReference type="GO" id="GO:0042734">
    <property type="term" value="C:presynaptic membrane"/>
    <property type="evidence" value="ECO:0007669"/>
    <property type="project" value="TreeGrafter"/>
</dbReference>
<dbReference type="PRINTS" id="PR01491">
    <property type="entry name" value="KVCHANNEL"/>
</dbReference>
<proteinExistence type="predicted"/>
<evidence type="ECO:0000256" key="11">
    <source>
        <dbReference type="ARBA" id="ARBA00023303"/>
    </source>
</evidence>
<feature type="transmembrane region" description="Helical" evidence="13">
    <location>
        <begin position="418"/>
        <end position="437"/>
    </location>
</feature>
<evidence type="ECO:0000256" key="7">
    <source>
        <dbReference type="ARBA" id="ARBA00022958"/>
    </source>
</evidence>
<dbReference type="GO" id="GO:0043679">
    <property type="term" value="C:axon terminus"/>
    <property type="evidence" value="ECO:0007669"/>
    <property type="project" value="TreeGrafter"/>
</dbReference>
<dbReference type="GO" id="GO:0008076">
    <property type="term" value="C:voltage-gated potassium channel complex"/>
    <property type="evidence" value="ECO:0007669"/>
    <property type="project" value="InterPro"/>
</dbReference>
<evidence type="ECO:0000256" key="9">
    <source>
        <dbReference type="ARBA" id="ARBA00023065"/>
    </source>
</evidence>
<dbReference type="EMBL" id="UYJE01001947">
    <property type="protein sequence ID" value="VDI06595.1"/>
    <property type="molecule type" value="Genomic_DNA"/>
</dbReference>
<protein>
    <recommendedName>
        <fullName evidence="14">BTB domain-containing protein</fullName>
    </recommendedName>
</protein>
<dbReference type="PANTHER" id="PTHR11537">
    <property type="entry name" value="VOLTAGE-GATED POTASSIUM CHANNEL"/>
    <property type="match status" value="1"/>
</dbReference>
<dbReference type="InterPro" id="IPR027359">
    <property type="entry name" value="Volt_channel_dom_sf"/>
</dbReference>
<feature type="transmembrane region" description="Helical" evidence="13">
    <location>
        <begin position="289"/>
        <end position="309"/>
    </location>
</feature>